<dbReference type="InterPro" id="IPR027417">
    <property type="entry name" value="P-loop_NTPase"/>
</dbReference>
<dbReference type="InterPro" id="IPR003959">
    <property type="entry name" value="ATPase_AAA_core"/>
</dbReference>
<dbReference type="PANTHER" id="PTHR43581:SF4">
    <property type="entry name" value="ATP_GTP PHOSPHATASE"/>
    <property type="match status" value="1"/>
</dbReference>
<evidence type="ECO:0000313" key="4">
    <source>
        <dbReference type="Proteomes" id="UP000193350"/>
    </source>
</evidence>
<feature type="domain" description="Endonuclease GajA/Old nuclease/RecF-like AAA" evidence="1">
    <location>
        <begin position="1"/>
        <end position="74"/>
    </location>
</feature>
<protein>
    <recommendedName>
        <fullName evidence="5">ATPase AAA-type core domain-containing protein</fullName>
    </recommendedName>
</protein>
<dbReference type="InterPro" id="IPR051396">
    <property type="entry name" value="Bact_Antivir_Def_Nuclease"/>
</dbReference>
<feature type="domain" description="ATPase AAA-type core" evidence="2">
    <location>
        <begin position="165"/>
        <end position="301"/>
    </location>
</feature>
<dbReference type="RefSeq" id="WP_084880476.1">
    <property type="nucleotide sequence ID" value="NZ_NCUN01000011.1"/>
</dbReference>
<sequence>MLKFLHLEDYRCFKDTKLEFKDLTIAVGKNNAGKSTIIEALRIISYALSKPIFRSIPDGLARDFPKKAKCIIVNGKMLKINTGTIPHNYDEGAKPKLTAGFYDGYKIVVHFYDGLIFALVYDSNGKIITNKNTFNNSGFPKLNILPQIGPLRKIEKYLSEETVRKDKDTYLSSLHFRNEIYLEMTNDEKVFNEFSSLIKQTWKNLQINPPKLDHSSDNTLVSLVVGENDFMTELGYVGNGLQMWLQMMWFVTKSKNQGITTVILDEPDVYMHPDLQRKLLKYVRRNFQQVIIATHSIEIISEVDSENILNVSNKKKKLKYTNELLAVQKVVDEIGSIQNMSLLRLFTYKKLLFLEGEDMWFLRKFFDKLYPESDFSIDHIFSIKIEGFSNFNKYFKVADFFKSIDGKLSIIGILDRDYYPDSYLSSIKQDAEAKEETKERLKLHIWTKKEIENYLLIPEVLFRISKGQDRAKFYQEVEDICETFREETLGKFYDKMIAYGTGDGKELDSKWEASKKYSKCQELFDNRWKVSLENKISMINGKDLKSKIYKFIEKEYHQSCTDNIIFKEINREEVHEDIENLFLDIIDGIEI</sequence>
<evidence type="ECO:0000259" key="1">
    <source>
        <dbReference type="Pfam" id="PF13175"/>
    </source>
</evidence>
<dbReference type="InterPro" id="IPR041685">
    <property type="entry name" value="AAA_GajA/Old/RecF-like"/>
</dbReference>
<evidence type="ECO:0008006" key="5">
    <source>
        <dbReference type="Google" id="ProtNLM"/>
    </source>
</evidence>
<dbReference type="Proteomes" id="UP000193350">
    <property type="component" value="Unassembled WGS sequence"/>
</dbReference>
<evidence type="ECO:0000259" key="2">
    <source>
        <dbReference type="Pfam" id="PF13304"/>
    </source>
</evidence>
<dbReference type="GO" id="GO:0005524">
    <property type="term" value="F:ATP binding"/>
    <property type="evidence" value="ECO:0007669"/>
    <property type="project" value="InterPro"/>
</dbReference>
<name>A0A1X1HH96_STROR</name>
<comment type="caution">
    <text evidence="3">The sequence shown here is derived from an EMBL/GenBank/DDBJ whole genome shotgun (WGS) entry which is preliminary data.</text>
</comment>
<dbReference type="Pfam" id="PF13175">
    <property type="entry name" value="AAA_15"/>
    <property type="match status" value="1"/>
</dbReference>
<gene>
    <name evidence="3" type="ORF">B7718_05665</name>
</gene>
<dbReference type="PANTHER" id="PTHR43581">
    <property type="entry name" value="ATP/GTP PHOSPHATASE"/>
    <property type="match status" value="1"/>
</dbReference>
<proteinExistence type="predicted"/>
<reference evidence="3 4" key="1">
    <citation type="journal article" date="2016" name="Eur. J. Clin. Microbiol. Infect. Dis.">
        <title>Whole genome sequencing as a tool for phylogenetic analysis of clinical strains of Mitis group streptococci.</title>
        <authorList>
            <person name="Rasmussen L.H."/>
            <person name="Dargis R."/>
            <person name="Hojholt K."/>
            <person name="Christensen J.J."/>
            <person name="Skovgaard O."/>
            <person name="Justesen U.S."/>
            <person name="Rosenvinge F.S."/>
            <person name="Moser C."/>
            <person name="Lukjancenko O."/>
            <person name="Rasmussen S."/>
            <person name="Nielsen X.C."/>
        </authorList>
    </citation>
    <scope>NUCLEOTIDE SEQUENCE [LARGE SCALE GENOMIC DNA]</scope>
    <source>
        <strain evidence="3 4">RH_1735_08</strain>
    </source>
</reference>
<evidence type="ECO:0000313" key="3">
    <source>
        <dbReference type="EMBL" id="ORO60151.1"/>
    </source>
</evidence>
<dbReference type="Pfam" id="PF13304">
    <property type="entry name" value="AAA_21"/>
    <property type="match status" value="1"/>
</dbReference>
<dbReference type="SUPFAM" id="SSF52540">
    <property type="entry name" value="P-loop containing nucleoside triphosphate hydrolases"/>
    <property type="match status" value="1"/>
</dbReference>
<accession>A0A1X1HH96</accession>
<organism evidence="3 4">
    <name type="scientific">Streptococcus oralis subsp. oralis</name>
    <dbReference type="NCBI Taxonomy" id="1891914"/>
    <lineage>
        <taxon>Bacteria</taxon>
        <taxon>Bacillati</taxon>
        <taxon>Bacillota</taxon>
        <taxon>Bacilli</taxon>
        <taxon>Lactobacillales</taxon>
        <taxon>Streptococcaceae</taxon>
        <taxon>Streptococcus</taxon>
    </lineage>
</organism>
<dbReference type="AlphaFoldDB" id="A0A1X1HH96"/>
<dbReference type="Gene3D" id="3.40.50.300">
    <property type="entry name" value="P-loop containing nucleotide triphosphate hydrolases"/>
    <property type="match status" value="1"/>
</dbReference>
<dbReference type="GO" id="GO:0016887">
    <property type="term" value="F:ATP hydrolysis activity"/>
    <property type="evidence" value="ECO:0007669"/>
    <property type="project" value="InterPro"/>
</dbReference>
<dbReference type="EMBL" id="NCUN01000011">
    <property type="protein sequence ID" value="ORO60151.1"/>
    <property type="molecule type" value="Genomic_DNA"/>
</dbReference>